<keyword evidence="6" id="KW-0378">Hydrolase</keyword>
<dbReference type="Gene3D" id="3.50.80.10">
    <property type="entry name" value="D-tyrosyl-tRNA(Tyr) deacylase"/>
    <property type="match status" value="1"/>
</dbReference>
<dbReference type="OrthoDB" id="275783at2759"/>
<comment type="catalytic activity">
    <reaction evidence="5">
        <text>a D-aminoacyl-tRNA + H2O = a tRNA + a D-alpha-amino acid + H(+)</text>
        <dbReference type="Rhea" id="RHEA:13953"/>
        <dbReference type="Rhea" id="RHEA-COMP:10123"/>
        <dbReference type="Rhea" id="RHEA-COMP:10124"/>
        <dbReference type="ChEBI" id="CHEBI:15377"/>
        <dbReference type="ChEBI" id="CHEBI:15378"/>
        <dbReference type="ChEBI" id="CHEBI:59871"/>
        <dbReference type="ChEBI" id="CHEBI:78442"/>
        <dbReference type="ChEBI" id="CHEBI:79333"/>
        <dbReference type="EC" id="3.1.1.96"/>
    </reaction>
</comment>
<comment type="similarity">
    <text evidence="1 6">Belongs to the DTD family.</text>
</comment>
<dbReference type="PANTHER" id="PTHR10472">
    <property type="entry name" value="D-TYROSYL-TRNA TYR DEACYLASE"/>
    <property type="match status" value="1"/>
</dbReference>
<dbReference type="InterPro" id="IPR003732">
    <property type="entry name" value="Daa-tRNA_deacyls_DTD"/>
</dbReference>
<comment type="catalytic activity">
    <reaction evidence="4">
        <text>glycyl-tRNA(Ala) + H2O = tRNA(Ala) + glycine + H(+)</text>
        <dbReference type="Rhea" id="RHEA:53744"/>
        <dbReference type="Rhea" id="RHEA-COMP:9657"/>
        <dbReference type="Rhea" id="RHEA-COMP:13640"/>
        <dbReference type="ChEBI" id="CHEBI:15377"/>
        <dbReference type="ChEBI" id="CHEBI:15378"/>
        <dbReference type="ChEBI" id="CHEBI:57305"/>
        <dbReference type="ChEBI" id="CHEBI:78442"/>
        <dbReference type="ChEBI" id="CHEBI:78522"/>
        <dbReference type="EC" id="3.1.1.96"/>
    </reaction>
</comment>
<dbReference type="PANTHER" id="PTHR10472:SF5">
    <property type="entry name" value="D-AMINOACYL-TRNA DEACYLASE 1"/>
    <property type="match status" value="1"/>
</dbReference>
<organism evidence="7 8">
    <name type="scientific">Conidiobolus coronatus (strain ATCC 28846 / CBS 209.66 / NRRL 28638)</name>
    <name type="common">Delacroixia coronata</name>
    <dbReference type="NCBI Taxonomy" id="796925"/>
    <lineage>
        <taxon>Eukaryota</taxon>
        <taxon>Fungi</taxon>
        <taxon>Fungi incertae sedis</taxon>
        <taxon>Zoopagomycota</taxon>
        <taxon>Entomophthoromycotina</taxon>
        <taxon>Entomophthoromycetes</taxon>
        <taxon>Entomophthorales</taxon>
        <taxon>Ancylistaceae</taxon>
        <taxon>Conidiobolus</taxon>
    </lineage>
</organism>
<reference evidence="7 8" key="1">
    <citation type="journal article" date="2015" name="Genome Biol. Evol.">
        <title>Phylogenomic analyses indicate that early fungi evolved digesting cell walls of algal ancestors of land plants.</title>
        <authorList>
            <person name="Chang Y."/>
            <person name="Wang S."/>
            <person name="Sekimoto S."/>
            <person name="Aerts A.L."/>
            <person name="Choi C."/>
            <person name="Clum A."/>
            <person name="LaButti K.M."/>
            <person name="Lindquist E.A."/>
            <person name="Yee Ngan C."/>
            <person name="Ohm R.A."/>
            <person name="Salamov A.A."/>
            <person name="Grigoriev I.V."/>
            <person name="Spatafora J.W."/>
            <person name="Berbee M.L."/>
        </authorList>
    </citation>
    <scope>NUCLEOTIDE SEQUENCE [LARGE SCALE GENOMIC DNA]</scope>
    <source>
        <strain evidence="7 8">NRRL 28638</strain>
    </source>
</reference>
<dbReference type="GO" id="GO:0051500">
    <property type="term" value="F:D-tyrosyl-tRNA(Tyr) deacylase activity"/>
    <property type="evidence" value="ECO:0007669"/>
    <property type="project" value="TreeGrafter"/>
</dbReference>
<accession>A0A137PBF2</accession>
<dbReference type="EMBL" id="KQ964455">
    <property type="protein sequence ID" value="KXN72339.1"/>
    <property type="molecule type" value="Genomic_DNA"/>
</dbReference>
<dbReference type="InterPro" id="IPR023509">
    <property type="entry name" value="DTD-like_sf"/>
</dbReference>
<proteinExistence type="inferred from homology"/>
<evidence type="ECO:0000256" key="2">
    <source>
        <dbReference type="ARBA" id="ARBA00013056"/>
    </source>
</evidence>
<keyword evidence="6" id="KW-0694">RNA-binding</keyword>
<dbReference type="AlphaFoldDB" id="A0A137PBF2"/>
<dbReference type="EC" id="3.1.1.96" evidence="2 6"/>
<dbReference type="GO" id="GO:0000049">
    <property type="term" value="F:tRNA binding"/>
    <property type="evidence" value="ECO:0007669"/>
    <property type="project" value="UniProtKB-KW"/>
</dbReference>
<evidence type="ECO:0000256" key="5">
    <source>
        <dbReference type="ARBA" id="ARBA00048018"/>
    </source>
</evidence>
<keyword evidence="6" id="KW-0820">tRNA-binding</keyword>
<dbReference type="FunFam" id="3.50.80.10:FF:000001">
    <property type="entry name" value="D-aminoacyl-tRNA deacylase"/>
    <property type="match status" value="1"/>
</dbReference>
<keyword evidence="6" id="KW-0963">Cytoplasm</keyword>
<dbReference type="GO" id="GO:0005737">
    <property type="term" value="C:cytoplasm"/>
    <property type="evidence" value="ECO:0007669"/>
    <property type="project" value="UniProtKB-SubCell"/>
</dbReference>
<protein>
    <recommendedName>
        <fullName evidence="3 6">D-aminoacyl-tRNA deacylase</fullName>
        <ecNumber evidence="2 6">3.1.1.96</ecNumber>
    </recommendedName>
</protein>
<gene>
    <name evidence="7" type="ORF">CONCODRAFT_4881</name>
</gene>
<evidence type="ECO:0000256" key="1">
    <source>
        <dbReference type="ARBA" id="ARBA00009673"/>
    </source>
</evidence>
<comment type="subcellular location">
    <subcellularLocation>
        <location evidence="6">Cytoplasm</location>
    </subcellularLocation>
</comment>
<dbReference type="STRING" id="796925.A0A137PBF2"/>
<dbReference type="Proteomes" id="UP000070444">
    <property type="component" value="Unassembled WGS sequence"/>
</dbReference>
<sequence length="160" mass="18142">MRAVIQKVKRASVTVDGNIVGKIDKGLCVLVGITHDDTEKDIDYIEGKLWTKSVKDLDLEVLSVSQFTLYVNCQKGNKPEFRGAMKSENSREFYEKFLNKLKQEYKPEKIQDGQFGTIKEVEIVNDGPVTFPLDSRKFVYSDSVTSTKDNTRSNTPQTPL</sequence>
<dbReference type="OMA" id="HHHIMLI"/>
<evidence type="ECO:0000256" key="3">
    <source>
        <dbReference type="ARBA" id="ARBA00020007"/>
    </source>
</evidence>
<name>A0A137PBF2_CONC2</name>
<evidence type="ECO:0000313" key="7">
    <source>
        <dbReference type="EMBL" id="KXN72339.1"/>
    </source>
</evidence>
<evidence type="ECO:0000256" key="6">
    <source>
        <dbReference type="RuleBase" id="RU003470"/>
    </source>
</evidence>
<dbReference type="NCBIfam" id="TIGR00256">
    <property type="entry name" value="D-aminoacyl-tRNA deacylase"/>
    <property type="match status" value="1"/>
</dbReference>
<dbReference type="GO" id="GO:0106026">
    <property type="term" value="F:Gly-tRNA(Ala) deacylase activity"/>
    <property type="evidence" value="ECO:0007669"/>
    <property type="project" value="RHEA"/>
</dbReference>
<evidence type="ECO:0000256" key="4">
    <source>
        <dbReference type="ARBA" id="ARBA00047676"/>
    </source>
</evidence>
<dbReference type="Pfam" id="PF02580">
    <property type="entry name" value="Tyr_Deacylase"/>
    <property type="match status" value="1"/>
</dbReference>
<dbReference type="SUPFAM" id="SSF69500">
    <property type="entry name" value="DTD-like"/>
    <property type="match status" value="1"/>
</dbReference>
<keyword evidence="8" id="KW-1185">Reference proteome</keyword>
<evidence type="ECO:0000313" key="8">
    <source>
        <dbReference type="Proteomes" id="UP000070444"/>
    </source>
</evidence>